<keyword evidence="5" id="KW-0808">Transferase</keyword>
<dbReference type="SUPFAM" id="SSF47384">
    <property type="entry name" value="Homodimeric domain of signal transducing histidine kinase"/>
    <property type="match status" value="1"/>
</dbReference>
<dbReference type="Gene3D" id="3.30.565.10">
    <property type="entry name" value="Histidine kinase-like ATPase, C-terminal domain"/>
    <property type="match status" value="1"/>
</dbReference>
<proteinExistence type="predicted"/>
<dbReference type="InterPro" id="IPR003661">
    <property type="entry name" value="HisK_dim/P_dom"/>
</dbReference>
<reference evidence="14 15" key="1">
    <citation type="submission" date="2021-01" db="EMBL/GenBank/DDBJ databases">
        <title>Whole genome shotgun sequence of Catellatospora bangladeshensis NBRC 107357.</title>
        <authorList>
            <person name="Komaki H."/>
            <person name="Tamura T."/>
        </authorList>
    </citation>
    <scope>NUCLEOTIDE SEQUENCE [LARGE SCALE GENOMIC DNA]</scope>
    <source>
        <strain evidence="14 15">NBRC 107357</strain>
    </source>
</reference>
<dbReference type="PROSITE" id="PS50885">
    <property type="entry name" value="HAMP"/>
    <property type="match status" value="1"/>
</dbReference>
<dbReference type="PANTHER" id="PTHR45436">
    <property type="entry name" value="SENSOR HISTIDINE KINASE YKOH"/>
    <property type="match status" value="1"/>
</dbReference>
<evidence type="ECO:0000256" key="1">
    <source>
        <dbReference type="ARBA" id="ARBA00000085"/>
    </source>
</evidence>
<dbReference type="SMART" id="SM00304">
    <property type="entry name" value="HAMP"/>
    <property type="match status" value="1"/>
</dbReference>
<keyword evidence="7 14" id="KW-0418">Kinase</keyword>
<comment type="subcellular location">
    <subcellularLocation>
        <location evidence="2">Cell membrane</location>
    </subcellularLocation>
</comment>
<keyword evidence="15" id="KW-1185">Reference proteome</keyword>
<keyword evidence="10 11" id="KW-0472">Membrane</keyword>
<dbReference type="PROSITE" id="PS50109">
    <property type="entry name" value="HIS_KIN"/>
    <property type="match status" value="1"/>
</dbReference>
<dbReference type="Pfam" id="PF02518">
    <property type="entry name" value="HATPase_c"/>
    <property type="match status" value="1"/>
</dbReference>
<evidence type="ECO:0000313" key="15">
    <source>
        <dbReference type="Proteomes" id="UP000601223"/>
    </source>
</evidence>
<evidence type="ECO:0000313" key="14">
    <source>
        <dbReference type="EMBL" id="GIF80754.1"/>
    </source>
</evidence>
<evidence type="ECO:0000256" key="6">
    <source>
        <dbReference type="ARBA" id="ARBA00022692"/>
    </source>
</evidence>
<sequence length="451" mass="48173">MRRPGLRTRVTAGFAVGALLVSAAMALLSYQVTERYLLDERERSAGRAVLSDAGIVRAGLSGDDPDELEVLRSLDTGANRRALLLREGVPYSRTVDSGLARNLPDSLVALVERGEPGVQRVRINDRPAMVFGVPLGPSTALYEVDYLHELDRSLKALALVLTLAAAGTAGAGALLGWYASRRVLRPLSTVADAARDIADGRLSARLDPETEPDLARLAASFNRMVDQLSARMERDRRFAADVSHELRSPLQTLSSAASVLQRRSANYDERTGLAARLLVEEVDRFQELVTDLLELARSDQPADVAATDIAALARQVCRSRGLPAELVVVAPDAGALWQVDRRRVEQVLANLVDNAQAHGGGAVAVRVGRDPGGHVLEVDDEGPGVSPADRDAIFDRFVRGRSAGARGNTEGTGLGLALVAQHVSAHGGTVQVLDRPGGGARFRVVLPREDA</sequence>
<dbReference type="Gene3D" id="1.10.287.130">
    <property type="match status" value="1"/>
</dbReference>
<dbReference type="Pfam" id="PF00512">
    <property type="entry name" value="HisKA"/>
    <property type="match status" value="1"/>
</dbReference>
<dbReference type="InterPro" id="IPR004358">
    <property type="entry name" value="Sig_transdc_His_kin-like_C"/>
</dbReference>
<dbReference type="EMBL" id="BONF01000010">
    <property type="protein sequence ID" value="GIF80754.1"/>
    <property type="molecule type" value="Genomic_DNA"/>
</dbReference>
<dbReference type="CDD" id="cd00075">
    <property type="entry name" value="HATPase"/>
    <property type="match status" value="1"/>
</dbReference>
<organism evidence="14 15">
    <name type="scientific">Catellatospora bangladeshensis</name>
    <dbReference type="NCBI Taxonomy" id="310355"/>
    <lineage>
        <taxon>Bacteria</taxon>
        <taxon>Bacillati</taxon>
        <taxon>Actinomycetota</taxon>
        <taxon>Actinomycetes</taxon>
        <taxon>Micromonosporales</taxon>
        <taxon>Micromonosporaceae</taxon>
        <taxon>Catellatospora</taxon>
    </lineage>
</organism>
<dbReference type="RefSeq" id="WP_203744648.1">
    <property type="nucleotide sequence ID" value="NZ_BONF01000010.1"/>
</dbReference>
<feature type="domain" description="Histidine kinase" evidence="12">
    <location>
        <begin position="241"/>
        <end position="450"/>
    </location>
</feature>
<evidence type="ECO:0000256" key="7">
    <source>
        <dbReference type="ARBA" id="ARBA00022777"/>
    </source>
</evidence>
<dbReference type="EC" id="2.7.13.3" evidence="3"/>
<keyword evidence="8 11" id="KW-1133">Transmembrane helix</keyword>
<evidence type="ECO:0000256" key="11">
    <source>
        <dbReference type="SAM" id="Phobius"/>
    </source>
</evidence>
<evidence type="ECO:0000256" key="4">
    <source>
        <dbReference type="ARBA" id="ARBA00022553"/>
    </source>
</evidence>
<dbReference type="SMART" id="SM00388">
    <property type="entry name" value="HisKA"/>
    <property type="match status" value="1"/>
</dbReference>
<accession>A0A8J3JP52</accession>
<name>A0A8J3JP52_9ACTN</name>
<keyword evidence="6 11" id="KW-0812">Transmembrane</keyword>
<dbReference type="InterPro" id="IPR003594">
    <property type="entry name" value="HATPase_dom"/>
</dbReference>
<dbReference type="SUPFAM" id="SSF55874">
    <property type="entry name" value="ATPase domain of HSP90 chaperone/DNA topoisomerase II/histidine kinase"/>
    <property type="match status" value="1"/>
</dbReference>
<dbReference type="InterPro" id="IPR003660">
    <property type="entry name" value="HAMP_dom"/>
</dbReference>
<dbReference type="CDD" id="cd00082">
    <property type="entry name" value="HisKA"/>
    <property type="match status" value="1"/>
</dbReference>
<feature type="domain" description="HAMP" evidence="13">
    <location>
        <begin position="181"/>
        <end position="233"/>
    </location>
</feature>
<dbReference type="Proteomes" id="UP000601223">
    <property type="component" value="Unassembled WGS sequence"/>
</dbReference>
<evidence type="ECO:0000256" key="8">
    <source>
        <dbReference type="ARBA" id="ARBA00022989"/>
    </source>
</evidence>
<evidence type="ECO:0000256" key="3">
    <source>
        <dbReference type="ARBA" id="ARBA00012438"/>
    </source>
</evidence>
<dbReference type="InterPro" id="IPR050428">
    <property type="entry name" value="TCS_sensor_his_kinase"/>
</dbReference>
<evidence type="ECO:0000256" key="10">
    <source>
        <dbReference type="ARBA" id="ARBA00023136"/>
    </source>
</evidence>
<dbReference type="AlphaFoldDB" id="A0A8J3JP52"/>
<dbReference type="PRINTS" id="PR00344">
    <property type="entry name" value="BCTRLSENSOR"/>
</dbReference>
<dbReference type="InterPro" id="IPR036890">
    <property type="entry name" value="HATPase_C_sf"/>
</dbReference>
<dbReference type="GO" id="GO:0000155">
    <property type="term" value="F:phosphorelay sensor kinase activity"/>
    <property type="evidence" value="ECO:0007669"/>
    <property type="project" value="InterPro"/>
</dbReference>
<evidence type="ECO:0000259" key="12">
    <source>
        <dbReference type="PROSITE" id="PS50109"/>
    </source>
</evidence>
<evidence type="ECO:0000259" key="13">
    <source>
        <dbReference type="PROSITE" id="PS50885"/>
    </source>
</evidence>
<evidence type="ECO:0000256" key="2">
    <source>
        <dbReference type="ARBA" id="ARBA00004236"/>
    </source>
</evidence>
<comment type="catalytic activity">
    <reaction evidence="1">
        <text>ATP + protein L-histidine = ADP + protein N-phospho-L-histidine.</text>
        <dbReference type="EC" id="2.7.13.3"/>
    </reaction>
</comment>
<gene>
    <name evidence="14" type="primary">mtrB_1</name>
    <name evidence="14" type="ORF">Cba03nite_21030</name>
</gene>
<dbReference type="SMART" id="SM00387">
    <property type="entry name" value="HATPase_c"/>
    <property type="match status" value="1"/>
</dbReference>
<dbReference type="PANTHER" id="PTHR45436:SF5">
    <property type="entry name" value="SENSOR HISTIDINE KINASE TRCS"/>
    <property type="match status" value="1"/>
</dbReference>
<dbReference type="Gene3D" id="6.10.340.10">
    <property type="match status" value="1"/>
</dbReference>
<dbReference type="CDD" id="cd06225">
    <property type="entry name" value="HAMP"/>
    <property type="match status" value="1"/>
</dbReference>
<comment type="caution">
    <text evidence="14">The sequence shown here is derived from an EMBL/GenBank/DDBJ whole genome shotgun (WGS) entry which is preliminary data.</text>
</comment>
<protein>
    <recommendedName>
        <fullName evidence="3">histidine kinase</fullName>
        <ecNumber evidence="3">2.7.13.3</ecNumber>
    </recommendedName>
</protein>
<dbReference type="SUPFAM" id="SSF158472">
    <property type="entry name" value="HAMP domain-like"/>
    <property type="match status" value="1"/>
</dbReference>
<dbReference type="InterPro" id="IPR005467">
    <property type="entry name" value="His_kinase_dom"/>
</dbReference>
<dbReference type="Pfam" id="PF00672">
    <property type="entry name" value="HAMP"/>
    <property type="match status" value="1"/>
</dbReference>
<dbReference type="GO" id="GO:0005886">
    <property type="term" value="C:plasma membrane"/>
    <property type="evidence" value="ECO:0007669"/>
    <property type="project" value="UniProtKB-SubCell"/>
</dbReference>
<feature type="transmembrane region" description="Helical" evidence="11">
    <location>
        <begin position="156"/>
        <end position="178"/>
    </location>
</feature>
<evidence type="ECO:0000256" key="9">
    <source>
        <dbReference type="ARBA" id="ARBA00023012"/>
    </source>
</evidence>
<keyword evidence="4" id="KW-0597">Phosphoprotein</keyword>
<dbReference type="InterPro" id="IPR036097">
    <property type="entry name" value="HisK_dim/P_sf"/>
</dbReference>
<keyword evidence="9" id="KW-0902">Two-component regulatory system</keyword>
<evidence type="ECO:0000256" key="5">
    <source>
        <dbReference type="ARBA" id="ARBA00022679"/>
    </source>
</evidence>